<dbReference type="EMBL" id="JACDTY010000009">
    <property type="protein sequence ID" value="MBA1142438.1"/>
    <property type="molecule type" value="Genomic_DNA"/>
</dbReference>
<sequence length="671" mass="72626">MAPVASQPPTSGVTVPISFSGEEINATKQQMDGLLTELAICYNAARQEPGAQRLLDQVIDAGSAVLDYYASLSPALAWTILDDEQVRNCRDLVCDAAHEYSRLAEPTIHKLQRILTASQEVFGQIQSTATPDQLSRANLSVVKAHAACVDWWEKKVGHCERERVAWAATAGLPSATAVMRQNEQAALRLSTGWMLNTKLVHLQARIALARVKIEPQASKFEASVREILMGENGRVRLLSAFIGDVFPAFLSTGDAVLRSGGRPLDADHCAVLEGVMERLSEFASALQVIRTKLNDHQTGADLPLELLSQIVDGAWIIAHEVMHFLELQPKPPAVAPPANAGAVIPADTAKAATTEGTAARKKGKGKHKPAPGVGSSAAGRPEPQVAPAVSDPAAAAKVLVRSDLGTKRFVSAEEARASASAAGAHLAIWQAPPSMEALSPRLGRLHELLQFDLAGQQRIISQARHMKPEDAEHAVDTVVERLRTQTTEMQACLAALEEPRQRVLLTPARMREAHDQTARLKLMLSEAQGLAKALASGKDAISIDCMKTYSFPSQKYLEHLRAAEELTPADRPRALKGEPGSLFEVRLQPKALRNGAMPSSMWVHIHTNRPVHARQLATLDDAAFAACHVKSNEQRGYNRQWQDARAAIGHDNVVIHRGKLTPAFCKSLLAT</sequence>
<dbReference type="AlphaFoldDB" id="A0A838B6M2"/>
<comment type="caution">
    <text evidence="2">The sequence shown here is derived from an EMBL/GenBank/DDBJ whole genome shotgun (WGS) entry which is preliminary data.</text>
</comment>
<keyword evidence="3" id="KW-1185">Reference proteome</keyword>
<name>A0A838B6M2_9HYPH</name>
<organism evidence="2 3">
    <name type="scientific">Mesorhizobium neociceri</name>
    <dbReference type="NCBI Taxonomy" id="1307853"/>
    <lineage>
        <taxon>Bacteria</taxon>
        <taxon>Pseudomonadati</taxon>
        <taxon>Pseudomonadota</taxon>
        <taxon>Alphaproteobacteria</taxon>
        <taxon>Hyphomicrobiales</taxon>
        <taxon>Phyllobacteriaceae</taxon>
        <taxon>Mesorhizobium</taxon>
    </lineage>
</organism>
<feature type="region of interest" description="Disordered" evidence="1">
    <location>
        <begin position="351"/>
        <end position="391"/>
    </location>
</feature>
<evidence type="ECO:0000256" key="1">
    <source>
        <dbReference type="SAM" id="MobiDB-lite"/>
    </source>
</evidence>
<feature type="compositionally biased region" description="Basic residues" evidence="1">
    <location>
        <begin position="359"/>
        <end position="369"/>
    </location>
</feature>
<accession>A0A838B6M2</accession>
<protein>
    <submittedName>
        <fullName evidence="2">Uncharacterized protein</fullName>
    </submittedName>
</protein>
<gene>
    <name evidence="2" type="ORF">H0241_19570</name>
</gene>
<proteinExistence type="predicted"/>
<evidence type="ECO:0000313" key="2">
    <source>
        <dbReference type="EMBL" id="MBA1142438.1"/>
    </source>
</evidence>
<evidence type="ECO:0000313" key="3">
    <source>
        <dbReference type="Proteomes" id="UP000558284"/>
    </source>
</evidence>
<dbReference type="Proteomes" id="UP000558284">
    <property type="component" value="Unassembled WGS sequence"/>
</dbReference>
<reference evidence="2 3" key="1">
    <citation type="submission" date="2020-07" db="EMBL/GenBank/DDBJ databases">
        <title>Definition of the novel symbiovar canariense within Mesorhizobium novociceri, a new species of genus Mesorhizobium nodulating Cicer canariense in the Caldera de Taburiente National Park (La Palma, Canary Islands).</title>
        <authorList>
            <person name="Leon-Barrios M."/>
            <person name="Perez-Yepez J."/>
            <person name="Flores-Felix J.D."/>
            <person name="Ramirez-Baena M.H."/>
            <person name="Pulido-Suarez L."/>
            <person name="Igual J.M."/>
            <person name="Velazquez E."/>
            <person name="Peix A."/>
        </authorList>
    </citation>
    <scope>NUCLEOTIDE SEQUENCE [LARGE SCALE GENOMIC DNA]</scope>
    <source>
        <strain evidence="2 3">CCANP35</strain>
    </source>
</reference>